<feature type="transmembrane region" description="Helical" evidence="1">
    <location>
        <begin position="117"/>
        <end position="134"/>
    </location>
</feature>
<evidence type="ECO:0000313" key="3">
    <source>
        <dbReference type="Proteomes" id="UP000073200"/>
    </source>
</evidence>
<organism evidence="2 3">
    <name type="scientific">Streptococcus suis</name>
    <dbReference type="NCBI Taxonomy" id="1307"/>
    <lineage>
        <taxon>Bacteria</taxon>
        <taxon>Bacillati</taxon>
        <taxon>Bacillota</taxon>
        <taxon>Bacilli</taxon>
        <taxon>Lactobacillales</taxon>
        <taxon>Streptococcaceae</taxon>
        <taxon>Streptococcus</taxon>
    </lineage>
</organism>
<feature type="transmembrane region" description="Helical" evidence="1">
    <location>
        <begin position="92"/>
        <end position="111"/>
    </location>
</feature>
<proteinExistence type="predicted"/>
<gene>
    <name evidence="2" type="ORF">ERS132421_01653</name>
</gene>
<name>A0A0Z8GWX5_STRSU</name>
<dbReference type="EMBL" id="FIHG01000009">
    <property type="protein sequence ID" value="CYV06418.1"/>
    <property type="molecule type" value="Genomic_DNA"/>
</dbReference>
<feature type="transmembrane region" description="Helical" evidence="1">
    <location>
        <begin position="146"/>
        <end position="163"/>
    </location>
</feature>
<keyword evidence="1" id="KW-1133">Transmembrane helix</keyword>
<dbReference type="AlphaFoldDB" id="A0A0Z8GWX5"/>
<sequence>MTVLRFKRGWAKSPGPLLRVRVNISAQWLIGRFVRVSHSKSDLINCAGVGRRTLFILVEFFPTPFSVNTSLEVCYNHLMKKISDLGLTGRKLVGEGLILVFVGIGFLIAGWQFPGLILRFVHAGLFFLALYELSMTFFRKKKSSESVIALVGKAVLFGILASLDLAVQIPLYFAAIFIGIYQLFTAVINFITFYLYRKDGVQPRIRYLIDGIWLSLLGSASLFVSGTQLVVQTIVIGGYLVLYGLTNLRDGFLFEEAIEQQNLKRHVRLPLPLFLAALIPRMTLQKVNDYLADNEGQTAQSIYNRHKEIAELPALEVFVHVGEEGFGAVGHVDLSYKGQVYGFGSYDVLSERLGGAIGDGVLFKAERQAYIDFCNQEGMTMLGYQLALSSEQEKAVETRLAEIEGLLLPWQPSAEKVSRRSDGQPIEMYAYRMKEAIGAALFKFKKSKFKTYFVLSTNCVLLADSVIGQAGTDVLGLRGFIAPGTYQSYLDQEYEKPHSLVVAKNIYYRKEKS</sequence>
<keyword evidence="1" id="KW-0472">Membrane</keyword>
<reference evidence="2 3" key="1">
    <citation type="submission" date="2016-02" db="EMBL/GenBank/DDBJ databases">
        <authorList>
            <consortium name="Pathogen Informatics"/>
        </authorList>
    </citation>
    <scope>NUCLEOTIDE SEQUENCE [LARGE SCALE GENOMIC DNA]</scope>
    <source>
        <strain evidence="2 3">LSS59</strain>
    </source>
</reference>
<accession>A0A0Z8GWX5</accession>
<protein>
    <submittedName>
        <fullName evidence="2">Membrane protein</fullName>
    </submittedName>
</protein>
<keyword evidence="1" id="KW-0812">Transmembrane</keyword>
<evidence type="ECO:0000313" key="2">
    <source>
        <dbReference type="EMBL" id="CYV06418.1"/>
    </source>
</evidence>
<evidence type="ECO:0000256" key="1">
    <source>
        <dbReference type="SAM" id="Phobius"/>
    </source>
</evidence>
<dbReference type="Proteomes" id="UP000073200">
    <property type="component" value="Unassembled WGS sequence"/>
</dbReference>
<feature type="transmembrane region" description="Helical" evidence="1">
    <location>
        <begin position="169"/>
        <end position="195"/>
    </location>
</feature>